<dbReference type="InterPro" id="IPR002078">
    <property type="entry name" value="Sigma_54_int"/>
</dbReference>
<feature type="domain" description="Sigma-54 factor interaction" evidence="3">
    <location>
        <begin position="144"/>
        <end position="215"/>
    </location>
</feature>
<evidence type="ECO:0000313" key="5">
    <source>
        <dbReference type="EMBL" id="GAI90419.1"/>
    </source>
</evidence>
<keyword evidence="1" id="KW-0547">Nucleotide-binding</keyword>
<dbReference type="InterPro" id="IPR011006">
    <property type="entry name" value="CheY-like_superfamily"/>
</dbReference>
<dbReference type="GO" id="GO:0006355">
    <property type="term" value="P:regulation of DNA-templated transcription"/>
    <property type="evidence" value="ECO:0007669"/>
    <property type="project" value="InterPro"/>
</dbReference>
<dbReference type="InterPro" id="IPR001789">
    <property type="entry name" value="Sig_transdc_resp-reg_receiver"/>
</dbReference>
<dbReference type="Gene3D" id="3.40.50.2300">
    <property type="match status" value="1"/>
</dbReference>
<accession>X1UDI9</accession>
<keyword evidence="2" id="KW-0067">ATP-binding</keyword>
<dbReference type="InterPro" id="IPR027417">
    <property type="entry name" value="P-loop_NTPase"/>
</dbReference>
<evidence type="ECO:0000256" key="2">
    <source>
        <dbReference type="ARBA" id="ARBA00022840"/>
    </source>
</evidence>
<dbReference type="Gene3D" id="3.40.50.300">
    <property type="entry name" value="P-loop containing nucleotide triphosphate hydrolases"/>
    <property type="match status" value="1"/>
</dbReference>
<dbReference type="PROSITE" id="PS50110">
    <property type="entry name" value="RESPONSE_REGULATORY"/>
    <property type="match status" value="1"/>
</dbReference>
<dbReference type="SMART" id="SM00448">
    <property type="entry name" value="REC"/>
    <property type="match status" value="1"/>
</dbReference>
<sequence>MTMNEILLADDEVTFRETFAKVLREEGMKVTAVDNGTDAIKAIMMKSYPVAILDIQMPGADGIKVLQEIMKVRPETRVIMITAYGTIEMAVEAIKLGACDYVMKPVIFEDVLTKIQQHLQYLHLQEENRELKQELNSKFDITQIIGQSPAMHQVFEIIRKVARTKSNVLITGKSGTGKELVARAIHSLGSKNDRRFIAVNCSAIPEGLIESELFG</sequence>
<dbReference type="SUPFAM" id="SSF52172">
    <property type="entry name" value="CheY-like"/>
    <property type="match status" value="1"/>
</dbReference>
<dbReference type="PROSITE" id="PS50045">
    <property type="entry name" value="SIGMA54_INTERACT_4"/>
    <property type="match status" value="1"/>
</dbReference>
<dbReference type="AlphaFoldDB" id="X1UDI9"/>
<proteinExistence type="predicted"/>
<dbReference type="Pfam" id="PF00072">
    <property type="entry name" value="Response_reg"/>
    <property type="match status" value="1"/>
</dbReference>
<evidence type="ECO:0000259" key="4">
    <source>
        <dbReference type="PROSITE" id="PS50110"/>
    </source>
</evidence>
<evidence type="ECO:0000259" key="3">
    <source>
        <dbReference type="PROSITE" id="PS50045"/>
    </source>
</evidence>
<dbReference type="PANTHER" id="PTHR32071">
    <property type="entry name" value="TRANSCRIPTIONAL REGULATORY PROTEIN"/>
    <property type="match status" value="1"/>
</dbReference>
<dbReference type="CDD" id="cd00009">
    <property type="entry name" value="AAA"/>
    <property type="match status" value="1"/>
</dbReference>
<dbReference type="EMBL" id="BARW01017699">
    <property type="protein sequence ID" value="GAI90419.1"/>
    <property type="molecule type" value="Genomic_DNA"/>
</dbReference>
<name>X1UDI9_9ZZZZ</name>
<gene>
    <name evidence="5" type="ORF">S12H4_30507</name>
</gene>
<organism evidence="5">
    <name type="scientific">marine sediment metagenome</name>
    <dbReference type="NCBI Taxonomy" id="412755"/>
    <lineage>
        <taxon>unclassified sequences</taxon>
        <taxon>metagenomes</taxon>
        <taxon>ecological metagenomes</taxon>
    </lineage>
</organism>
<dbReference type="GO" id="GO:0005524">
    <property type="term" value="F:ATP binding"/>
    <property type="evidence" value="ECO:0007669"/>
    <property type="project" value="UniProtKB-KW"/>
</dbReference>
<evidence type="ECO:0000256" key="1">
    <source>
        <dbReference type="ARBA" id="ARBA00022741"/>
    </source>
</evidence>
<comment type="caution">
    <text evidence="5">The sequence shown here is derived from an EMBL/GenBank/DDBJ whole genome shotgun (WGS) entry which is preliminary data.</text>
</comment>
<protein>
    <recommendedName>
        <fullName evidence="6">Response regulatory domain-containing protein</fullName>
    </recommendedName>
</protein>
<feature type="non-terminal residue" evidence="5">
    <location>
        <position position="215"/>
    </location>
</feature>
<reference evidence="5" key="1">
    <citation type="journal article" date="2014" name="Front. Microbiol.">
        <title>High frequency of phylogenetically diverse reductive dehalogenase-homologous genes in deep subseafloor sedimentary metagenomes.</title>
        <authorList>
            <person name="Kawai M."/>
            <person name="Futagami T."/>
            <person name="Toyoda A."/>
            <person name="Takaki Y."/>
            <person name="Nishi S."/>
            <person name="Hori S."/>
            <person name="Arai W."/>
            <person name="Tsubouchi T."/>
            <person name="Morono Y."/>
            <person name="Uchiyama I."/>
            <person name="Ito T."/>
            <person name="Fujiyama A."/>
            <person name="Inagaki F."/>
            <person name="Takami H."/>
        </authorList>
    </citation>
    <scope>NUCLEOTIDE SEQUENCE</scope>
    <source>
        <strain evidence="5">Expedition CK06-06</strain>
    </source>
</reference>
<evidence type="ECO:0008006" key="6">
    <source>
        <dbReference type="Google" id="ProtNLM"/>
    </source>
</evidence>
<dbReference type="GO" id="GO:0000160">
    <property type="term" value="P:phosphorelay signal transduction system"/>
    <property type="evidence" value="ECO:0007669"/>
    <property type="project" value="InterPro"/>
</dbReference>
<dbReference type="Pfam" id="PF00158">
    <property type="entry name" value="Sigma54_activat"/>
    <property type="match status" value="1"/>
</dbReference>
<feature type="domain" description="Response regulatory" evidence="4">
    <location>
        <begin position="5"/>
        <end position="119"/>
    </location>
</feature>